<dbReference type="Pfam" id="PF08980">
    <property type="entry name" value="DUF1883"/>
    <property type="match status" value="1"/>
</dbReference>
<dbReference type="AlphaFoldDB" id="A0A8E0IQ99"/>
<sequence>FMVQVPYYDNPGGALAVTVELPHAANVYLVDQANFNAHQRGDHFTYFGGHYDESPVTIRVSGAGRWYLIAENGSGEQYRYTWSK</sequence>
<dbReference type="Proteomes" id="UP000014252">
    <property type="component" value="Unassembled WGS sequence"/>
</dbReference>
<evidence type="ECO:0000313" key="2">
    <source>
        <dbReference type="EMBL" id="EPC72043.1"/>
    </source>
</evidence>
<protein>
    <recommendedName>
        <fullName evidence="1">DUF1883 domain-containing protein</fullName>
    </recommendedName>
</protein>
<name>A0A8E0IQ99_LACPA</name>
<feature type="domain" description="DUF1883" evidence="1">
    <location>
        <begin position="17"/>
        <end position="71"/>
    </location>
</feature>
<reference evidence="2 3" key="1">
    <citation type="journal article" date="2013" name="PLoS ONE">
        <title>Lactobacillus paracasei comparative genomics: towards species pan-genome definition and exploitation of diversity.</title>
        <authorList>
            <person name="Smokvina T."/>
            <person name="Wels M."/>
            <person name="Polka J."/>
            <person name="Chervaux C."/>
            <person name="Brisse S."/>
            <person name="Boekhorst J."/>
            <person name="van Hylckama Vlieg J.E."/>
            <person name="Siezen R.J."/>
        </authorList>
    </citation>
    <scope>NUCLEOTIDE SEQUENCE [LARGE SCALE GENOMIC DNA]</scope>
    <source>
        <strain evidence="2 3">Lpp71</strain>
    </source>
</reference>
<dbReference type="EMBL" id="ANKD01000592">
    <property type="protein sequence ID" value="EPC72043.1"/>
    <property type="molecule type" value="Genomic_DNA"/>
</dbReference>
<evidence type="ECO:0000259" key="1">
    <source>
        <dbReference type="Pfam" id="PF08980"/>
    </source>
</evidence>
<comment type="caution">
    <text evidence="2">The sequence shown here is derived from an EMBL/GenBank/DDBJ whole genome shotgun (WGS) entry which is preliminary data.</text>
</comment>
<organism evidence="2 3">
    <name type="scientific">Lacticaseibacillus paracasei subsp. paracasei Lpp71</name>
    <dbReference type="NCBI Taxonomy" id="1256207"/>
    <lineage>
        <taxon>Bacteria</taxon>
        <taxon>Bacillati</taxon>
        <taxon>Bacillota</taxon>
        <taxon>Bacilli</taxon>
        <taxon>Lactobacillales</taxon>
        <taxon>Lactobacillaceae</taxon>
        <taxon>Lacticaseibacillus</taxon>
    </lineage>
</organism>
<proteinExistence type="predicted"/>
<dbReference type="SUPFAM" id="SSF141099">
    <property type="entry name" value="Atu1913-like"/>
    <property type="match status" value="1"/>
</dbReference>
<gene>
    <name evidence="2" type="ORF">Lpp71_11805</name>
</gene>
<dbReference type="InterPro" id="IPR015073">
    <property type="entry name" value="DUF1883"/>
</dbReference>
<dbReference type="Gene3D" id="4.10.1210.10">
    <property type="entry name" value="Atu1913-like"/>
    <property type="match status" value="1"/>
</dbReference>
<feature type="non-terminal residue" evidence="2">
    <location>
        <position position="1"/>
    </location>
</feature>
<evidence type="ECO:0000313" key="3">
    <source>
        <dbReference type="Proteomes" id="UP000014252"/>
    </source>
</evidence>
<accession>A0A8E0IQ99</accession>
<dbReference type="InterPro" id="IPR036488">
    <property type="entry name" value="DUF1883-like_sf"/>
</dbReference>